<organism evidence="2 3">
    <name type="scientific">Rhodocollybia butyracea</name>
    <dbReference type="NCBI Taxonomy" id="206335"/>
    <lineage>
        <taxon>Eukaryota</taxon>
        <taxon>Fungi</taxon>
        <taxon>Dikarya</taxon>
        <taxon>Basidiomycota</taxon>
        <taxon>Agaricomycotina</taxon>
        <taxon>Agaricomycetes</taxon>
        <taxon>Agaricomycetidae</taxon>
        <taxon>Agaricales</taxon>
        <taxon>Marasmiineae</taxon>
        <taxon>Omphalotaceae</taxon>
        <taxon>Rhodocollybia</taxon>
    </lineage>
</organism>
<feature type="transmembrane region" description="Helical" evidence="1">
    <location>
        <begin position="37"/>
        <end position="60"/>
    </location>
</feature>
<feature type="transmembrane region" description="Helical" evidence="1">
    <location>
        <begin position="200"/>
        <end position="225"/>
    </location>
</feature>
<feature type="transmembrane region" description="Helical" evidence="1">
    <location>
        <begin position="84"/>
        <end position="102"/>
    </location>
</feature>
<accession>A0A9P5PWB6</accession>
<proteinExistence type="predicted"/>
<name>A0A9P5PWB6_9AGAR</name>
<feature type="transmembrane region" description="Helical" evidence="1">
    <location>
        <begin position="159"/>
        <end position="180"/>
    </location>
</feature>
<feature type="transmembrane region" description="Helical" evidence="1">
    <location>
        <begin position="114"/>
        <end position="134"/>
    </location>
</feature>
<dbReference type="AlphaFoldDB" id="A0A9P5PWB6"/>
<keyword evidence="1" id="KW-0812">Transmembrane</keyword>
<sequence length="333" mass="37807">MYVHLLSHLLGVYVATFIRHVQILVRRQKKLPPKAFIYLSTASLLLFVIATITMVADIIFATQNILANPTGPNDFFGYAKRRDIKSVCSTFAIAVSDTVLLYRLYILYNSRLRIVALPLLVFMVECGIGTWSIISLSQQNNIDPWIGDHLRKLTLSQNIFGFISTGLNVMCTSLIVACMWRSHRRLLATGVPDLQSPSAYLRVGAIIINSAIINIVWWLTVFVTSNVSSVVYQVLDPSYACVTGLIFSAIIVSASRAPSKWSHSPLFLFHPKPFPKIVLYYQLTFQQTICWRPVFSQRTHHLPWRDQIMGCHSKRQFTNDRVRDMKSPEATLV</sequence>
<protein>
    <submittedName>
        <fullName evidence="2">Uncharacterized protein</fullName>
    </submittedName>
</protein>
<gene>
    <name evidence="2" type="ORF">BDP27DRAFT_261109</name>
</gene>
<dbReference type="OrthoDB" id="2751465at2759"/>
<reference evidence="2" key="1">
    <citation type="submission" date="2020-11" db="EMBL/GenBank/DDBJ databases">
        <authorList>
            <consortium name="DOE Joint Genome Institute"/>
            <person name="Ahrendt S."/>
            <person name="Riley R."/>
            <person name="Andreopoulos W."/>
            <person name="Labutti K."/>
            <person name="Pangilinan J."/>
            <person name="Ruiz-Duenas F.J."/>
            <person name="Barrasa J.M."/>
            <person name="Sanchez-Garcia M."/>
            <person name="Camarero S."/>
            <person name="Miyauchi S."/>
            <person name="Serrano A."/>
            <person name="Linde D."/>
            <person name="Babiker R."/>
            <person name="Drula E."/>
            <person name="Ayuso-Fernandez I."/>
            <person name="Pacheco R."/>
            <person name="Padilla G."/>
            <person name="Ferreira P."/>
            <person name="Barriuso J."/>
            <person name="Kellner H."/>
            <person name="Castanera R."/>
            <person name="Alfaro M."/>
            <person name="Ramirez L."/>
            <person name="Pisabarro A.G."/>
            <person name="Kuo A."/>
            <person name="Tritt A."/>
            <person name="Lipzen A."/>
            <person name="He G."/>
            <person name="Yan M."/>
            <person name="Ng V."/>
            <person name="Cullen D."/>
            <person name="Martin F."/>
            <person name="Rosso M.-N."/>
            <person name="Henrissat B."/>
            <person name="Hibbett D."/>
            <person name="Martinez A.T."/>
            <person name="Grigoriev I.V."/>
        </authorList>
    </citation>
    <scope>NUCLEOTIDE SEQUENCE</scope>
    <source>
        <strain evidence="2">AH 40177</strain>
    </source>
</reference>
<evidence type="ECO:0000313" key="2">
    <source>
        <dbReference type="EMBL" id="KAF9073686.1"/>
    </source>
</evidence>
<evidence type="ECO:0000256" key="1">
    <source>
        <dbReference type="SAM" id="Phobius"/>
    </source>
</evidence>
<keyword evidence="1" id="KW-0472">Membrane</keyword>
<feature type="transmembrane region" description="Helical" evidence="1">
    <location>
        <begin position="6"/>
        <end position="25"/>
    </location>
</feature>
<keyword evidence="1" id="KW-1133">Transmembrane helix</keyword>
<dbReference type="EMBL" id="JADNRY010000016">
    <property type="protein sequence ID" value="KAF9073686.1"/>
    <property type="molecule type" value="Genomic_DNA"/>
</dbReference>
<evidence type="ECO:0000313" key="3">
    <source>
        <dbReference type="Proteomes" id="UP000772434"/>
    </source>
</evidence>
<dbReference type="Proteomes" id="UP000772434">
    <property type="component" value="Unassembled WGS sequence"/>
</dbReference>
<keyword evidence="3" id="KW-1185">Reference proteome</keyword>
<feature type="transmembrane region" description="Helical" evidence="1">
    <location>
        <begin position="237"/>
        <end position="254"/>
    </location>
</feature>
<comment type="caution">
    <text evidence="2">The sequence shown here is derived from an EMBL/GenBank/DDBJ whole genome shotgun (WGS) entry which is preliminary data.</text>
</comment>